<evidence type="ECO:0000313" key="2">
    <source>
        <dbReference type="EMBL" id="BES92059.1"/>
    </source>
</evidence>
<proteinExistence type="predicted"/>
<dbReference type="InterPro" id="IPR055469">
    <property type="entry name" value="DUF7041"/>
</dbReference>
<dbReference type="PANTHER" id="PTHR33327">
    <property type="entry name" value="ENDONUCLEASE"/>
    <property type="match status" value="1"/>
</dbReference>
<organism evidence="2 3">
    <name type="scientific">Nesidiocoris tenuis</name>
    <dbReference type="NCBI Taxonomy" id="355587"/>
    <lineage>
        <taxon>Eukaryota</taxon>
        <taxon>Metazoa</taxon>
        <taxon>Ecdysozoa</taxon>
        <taxon>Arthropoda</taxon>
        <taxon>Hexapoda</taxon>
        <taxon>Insecta</taxon>
        <taxon>Pterygota</taxon>
        <taxon>Neoptera</taxon>
        <taxon>Paraneoptera</taxon>
        <taxon>Hemiptera</taxon>
        <taxon>Heteroptera</taxon>
        <taxon>Panheteroptera</taxon>
        <taxon>Cimicomorpha</taxon>
        <taxon>Miridae</taxon>
        <taxon>Dicyphina</taxon>
        <taxon>Nesidiocoris</taxon>
    </lineage>
</organism>
<evidence type="ECO:0000313" key="3">
    <source>
        <dbReference type="Proteomes" id="UP001307889"/>
    </source>
</evidence>
<protein>
    <recommendedName>
        <fullName evidence="1">DUF7041 domain-containing protein</fullName>
    </recommendedName>
</protein>
<sequence length="264" mass="29891">MNTGGGRSNDPTTECDRIDMKIPPFWSSKPALWFASLEAQFNLGGITRDITKYWHVVSKLDCEQAAIVEDVITNPPIGNAYDKIKTELVNRLSASQEMKLKQLLESEEIGDRNPSRFLRHLQSLAGQNVPIALLRTLWIGRLPVNIQTILATQPDTASLEDLGKLADKINEIVPTQPVTAATSSNNQYNDIQQQIAALTEKVEVLTFPNKCKCQKRQRFRSRSPVKQNQYQKDEDLCYYHRTYGAKAHKCVPPCSYQENYNGNH</sequence>
<feature type="domain" description="DUF7041" evidence="1">
    <location>
        <begin position="22"/>
        <end position="105"/>
    </location>
</feature>
<dbReference type="PANTHER" id="PTHR33327:SF3">
    <property type="entry name" value="RNA-DIRECTED DNA POLYMERASE"/>
    <property type="match status" value="1"/>
</dbReference>
<keyword evidence="3" id="KW-1185">Reference proteome</keyword>
<accession>A0ABN7AKW3</accession>
<name>A0ABN7AKW3_9HEMI</name>
<reference evidence="2 3" key="1">
    <citation type="submission" date="2023-09" db="EMBL/GenBank/DDBJ databases">
        <title>Nesidiocoris tenuis whole genome shotgun sequence.</title>
        <authorList>
            <person name="Shibata T."/>
            <person name="Shimoda M."/>
            <person name="Kobayashi T."/>
            <person name="Uehara T."/>
        </authorList>
    </citation>
    <scope>NUCLEOTIDE SEQUENCE [LARGE SCALE GENOMIC DNA]</scope>
    <source>
        <strain evidence="2 3">Japan</strain>
    </source>
</reference>
<dbReference type="Proteomes" id="UP001307889">
    <property type="component" value="Chromosome 3"/>
</dbReference>
<evidence type="ECO:0000259" key="1">
    <source>
        <dbReference type="Pfam" id="PF23055"/>
    </source>
</evidence>
<gene>
    <name evidence="2" type="ORF">NTJ_04867</name>
</gene>
<dbReference type="EMBL" id="AP028911">
    <property type="protein sequence ID" value="BES92059.1"/>
    <property type="molecule type" value="Genomic_DNA"/>
</dbReference>
<dbReference type="Pfam" id="PF23055">
    <property type="entry name" value="DUF7041"/>
    <property type="match status" value="1"/>
</dbReference>